<reference evidence="1 2" key="1">
    <citation type="submission" date="2024-08" db="EMBL/GenBank/DDBJ databases">
        <title>Insights into the chromosomal genome structure of Flemingia macrophylla.</title>
        <authorList>
            <person name="Ding Y."/>
            <person name="Zhao Y."/>
            <person name="Bi W."/>
            <person name="Wu M."/>
            <person name="Zhao G."/>
            <person name="Gong Y."/>
            <person name="Li W."/>
            <person name="Zhang P."/>
        </authorList>
    </citation>
    <scope>NUCLEOTIDE SEQUENCE [LARGE SCALE GENOMIC DNA]</scope>
    <source>
        <strain evidence="1">DYQJB</strain>
        <tissue evidence="1">Leaf</tissue>
    </source>
</reference>
<dbReference type="Proteomes" id="UP001603857">
    <property type="component" value="Unassembled WGS sequence"/>
</dbReference>
<comment type="caution">
    <text evidence="1">The sequence shown here is derived from an EMBL/GenBank/DDBJ whole genome shotgun (WGS) entry which is preliminary data.</text>
</comment>
<evidence type="ECO:0000313" key="1">
    <source>
        <dbReference type="EMBL" id="KAL2342211.1"/>
    </source>
</evidence>
<keyword evidence="2" id="KW-1185">Reference proteome</keyword>
<protein>
    <submittedName>
        <fullName evidence="1">Uncharacterized protein</fullName>
    </submittedName>
</protein>
<gene>
    <name evidence="1" type="ORF">Fmac_010151</name>
</gene>
<dbReference type="AlphaFoldDB" id="A0ABD1N2V7"/>
<sequence>MEHSNIPGISQHQYGFSYNEKMKLPKGSYPLQTLTRGVDPIIITWSREPCSSLISQLGYVKAYSETCSVYNLLKYSKRTMCKALHEKILHILIAGQLLKDAYAVVKRFWEEEEEVEMCTRSLKNSPKLWIQIVLNLPKRSSNAMAHITSTSDSLIIPTAYGEF</sequence>
<name>A0ABD1N2V7_9FABA</name>
<evidence type="ECO:0000313" key="2">
    <source>
        <dbReference type="Proteomes" id="UP001603857"/>
    </source>
</evidence>
<accession>A0ABD1N2V7</accession>
<dbReference type="EMBL" id="JBGMDY010000003">
    <property type="protein sequence ID" value="KAL2342211.1"/>
    <property type="molecule type" value="Genomic_DNA"/>
</dbReference>
<proteinExistence type="predicted"/>
<organism evidence="1 2">
    <name type="scientific">Flemingia macrophylla</name>
    <dbReference type="NCBI Taxonomy" id="520843"/>
    <lineage>
        <taxon>Eukaryota</taxon>
        <taxon>Viridiplantae</taxon>
        <taxon>Streptophyta</taxon>
        <taxon>Embryophyta</taxon>
        <taxon>Tracheophyta</taxon>
        <taxon>Spermatophyta</taxon>
        <taxon>Magnoliopsida</taxon>
        <taxon>eudicotyledons</taxon>
        <taxon>Gunneridae</taxon>
        <taxon>Pentapetalae</taxon>
        <taxon>rosids</taxon>
        <taxon>fabids</taxon>
        <taxon>Fabales</taxon>
        <taxon>Fabaceae</taxon>
        <taxon>Papilionoideae</taxon>
        <taxon>50 kb inversion clade</taxon>
        <taxon>NPAAA clade</taxon>
        <taxon>indigoferoid/millettioid clade</taxon>
        <taxon>Phaseoleae</taxon>
        <taxon>Flemingia</taxon>
    </lineage>
</organism>